<feature type="compositionally biased region" description="Acidic residues" evidence="7">
    <location>
        <begin position="160"/>
        <end position="171"/>
    </location>
</feature>
<dbReference type="InterPro" id="IPR003195">
    <property type="entry name" value="TFIID_TAF13"/>
</dbReference>
<feature type="compositionally biased region" description="Acidic residues" evidence="7">
    <location>
        <begin position="115"/>
        <end position="125"/>
    </location>
</feature>
<feature type="region of interest" description="Disordered" evidence="7">
    <location>
        <begin position="115"/>
        <end position="136"/>
    </location>
</feature>
<evidence type="ECO:0000313" key="9">
    <source>
        <dbReference type="Proteomes" id="UP000054564"/>
    </source>
</evidence>
<comment type="similarity">
    <text evidence="6">Belongs to the SPT3 family.</text>
</comment>
<evidence type="ECO:0008006" key="10">
    <source>
        <dbReference type="Google" id="ProtNLM"/>
    </source>
</evidence>
<gene>
    <name evidence="8" type="ORF">PSTG_04861</name>
</gene>
<dbReference type="STRING" id="1165861.A0A0L0VSS4"/>
<feature type="region of interest" description="Disordered" evidence="7">
    <location>
        <begin position="1"/>
        <end position="24"/>
    </location>
</feature>
<dbReference type="Proteomes" id="UP000054564">
    <property type="component" value="Unassembled WGS sequence"/>
</dbReference>
<name>A0A0L0VSS4_9BASI</name>
<keyword evidence="3" id="KW-0010">Activator</keyword>
<dbReference type="GO" id="GO:0006366">
    <property type="term" value="P:transcription by RNA polymerase II"/>
    <property type="evidence" value="ECO:0007669"/>
    <property type="project" value="InterPro"/>
</dbReference>
<feature type="compositionally biased region" description="Basic and acidic residues" evidence="7">
    <location>
        <begin position="367"/>
        <end position="380"/>
    </location>
</feature>
<evidence type="ECO:0000256" key="6">
    <source>
        <dbReference type="ARBA" id="ARBA00061274"/>
    </source>
</evidence>
<dbReference type="Gene3D" id="1.10.20.10">
    <property type="entry name" value="Histone, subunit A"/>
    <property type="match status" value="1"/>
</dbReference>
<dbReference type="GO" id="GO:0000124">
    <property type="term" value="C:SAGA complex"/>
    <property type="evidence" value="ECO:0007669"/>
    <property type="project" value="TreeGrafter"/>
</dbReference>
<keyword evidence="9" id="KW-1185">Reference proteome</keyword>
<dbReference type="GO" id="GO:0046982">
    <property type="term" value="F:protein heterodimerization activity"/>
    <property type="evidence" value="ECO:0007669"/>
    <property type="project" value="InterPro"/>
</dbReference>
<dbReference type="InterPro" id="IPR009072">
    <property type="entry name" value="Histone-fold"/>
</dbReference>
<dbReference type="Pfam" id="PF02269">
    <property type="entry name" value="TFIID-18kDa"/>
    <property type="match status" value="1"/>
</dbReference>
<feature type="region of interest" description="Disordered" evidence="7">
    <location>
        <begin position="273"/>
        <end position="395"/>
    </location>
</feature>
<evidence type="ECO:0000256" key="3">
    <source>
        <dbReference type="ARBA" id="ARBA00023159"/>
    </source>
</evidence>
<dbReference type="PANTHER" id="PTHR11380">
    <property type="entry name" value="TRANSCRIPTION INITIATION FACTOR TFIID/SUPT3-RELATED"/>
    <property type="match status" value="1"/>
</dbReference>
<feature type="compositionally biased region" description="Polar residues" evidence="7">
    <location>
        <begin position="355"/>
        <end position="366"/>
    </location>
</feature>
<dbReference type="GO" id="GO:0003712">
    <property type="term" value="F:transcription coregulator activity"/>
    <property type="evidence" value="ECO:0007669"/>
    <property type="project" value="TreeGrafter"/>
</dbReference>
<evidence type="ECO:0000256" key="5">
    <source>
        <dbReference type="ARBA" id="ARBA00023242"/>
    </source>
</evidence>
<evidence type="ECO:0000256" key="2">
    <source>
        <dbReference type="ARBA" id="ARBA00023015"/>
    </source>
</evidence>
<evidence type="ECO:0000256" key="7">
    <source>
        <dbReference type="SAM" id="MobiDB-lite"/>
    </source>
</evidence>
<organism evidence="8 9">
    <name type="scientific">Puccinia striiformis f. sp. tritici PST-78</name>
    <dbReference type="NCBI Taxonomy" id="1165861"/>
    <lineage>
        <taxon>Eukaryota</taxon>
        <taxon>Fungi</taxon>
        <taxon>Dikarya</taxon>
        <taxon>Basidiomycota</taxon>
        <taxon>Pucciniomycotina</taxon>
        <taxon>Pucciniomycetes</taxon>
        <taxon>Pucciniales</taxon>
        <taxon>Pucciniaceae</taxon>
        <taxon>Puccinia</taxon>
    </lineage>
</organism>
<keyword evidence="5" id="KW-0539">Nucleus</keyword>
<dbReference type="EMBL" id="AJIL01000026">
    <property type="protein sequence ID" value="KNF02040.1"/>
    <property type="molecule type" value="Genomic_DNA"/>
</dbReference>
<accession>A0A0L0VSS4</accession>
<dbReference type="AlphaFoldDB" id="A0A0L0VSS4"/>
<sequence length="435" mass="49126">MATPSASTSAHPAQASHATPNNKQSKYATEISQMLFVFGEVKNPDDATVRYIEDVVRCQVAELVVQARGLAQKRGLRIPATEDLIFLIRHDRAKVNRLRTYLGWKDVRKKAREDGVDEKDIESFEPDPNGPSNKLKSQKLKLKIPWELSSIYNDVILANDENDDDEEDQDDKEAYEASEKRLREADEITRHMTREEYQHYSDCRQASFTYRKAKRFREFVGLSNYIEGNPKDEVVDVLGFLSYEMVRVLCEKGLAVKRDYELARIAHDDEDHGGVFNGESHHQHSSGSNISPVKRKKRRSNGNENADDANYDGSDAWKRPKPTGPFSAPISGPSKPNPNHLTKSLIDDPFESIDDSSTNIKSSTIDKPQESGKDPIERSKQPPPPPSTHVDNRTPLKVNEVENAYSLMQSGRVKAKMTALRNFTGAFVRTKVSLI</sequence>
<dbReference type="GO" id="GO:0005634">
    <property type="term" value="C:nucleus"/>
    <property type="evidence" value="ECO:0007669"/>
    <property type="project" value="UniProtKB-SubCell"/>
</dbReference>
<dbReference type="OrthoDB" id="66982at2759"/>
<evidence type="ECO:0000313" key="8">
    <source>
        <dbReference type="EMBL" id="KNF02040.1"/>
    </source>
</evidence>
<dbReference type="SUPFAM" id="SSF47113">
    <property type="entry name" value="Histone-fold"/>
    <property type="match status" value="1"/>
</dbReference>
<dbReference type="FunFam" id="1.10.20.10:FF:000023">
    <property type="entry name" value="transcription initiation protein SPT3 homolog"/>
    <property type="match status" value="1"/>
</dbReference>
<feature type="compositionally biased region" description="Basic and acidic residues" evidence="7">
    <location>
        <begin position="172"/>
        <end position="181"/>
    </location>
</feature>
<proteinExistence type="inferred from homology"/>
<reference evidence="9" key="1">
    <citation type="submission" date="2014-03" db="EMBL/GenBank/DDBJ databases">
        <title>The Genome Sequence of Puccinia striiformis f. sp. tritici PST-78.</title>
        <authorList>
            <consortium name="The Broad Institute Genome Sequencing Platform"/>
            <person name="Cuomo C."/>
            <person name="Hulbert S."/>
            <person name="Chen X."/>
            <person name="Walker B."/>
            <person name="Young S.K."/>
            <person name="Zeng Q."/>
            <person name="Gargeya S."/>
            <person name="Fitzgerald M."/>
            <person name="Haas B."/>
            <person name="Abouelleil A."/>
            <person name="Alvarado L."/>
            <person name="Arachchi H.M."/>
            <person name="Berlin A.M."/>
            <person name="Chapman S.B."/>
            <person name="Goldberg J."/>
            <person name="Griggs A."/>
            <person name="Gujja S."/>
            <person name="Hansen M."/>
            <person name="Howarth C."/>
            <person name="Imamovic A."/>
            <person name="Larimer J."/>
            <person name="McCowan C."/>
            <person name="Montmayeur A."/>
            <person name="Murphy C."/>
            <person name="Neiman D."/>
            <person name="Pearson M."/>
            <person name="Priest M."/>
            <person name="Roberts A."/>
            <person name="Saif S."/>
            <person name="Shea T."/>
            <person name="Sisk P."/>
            <person name="Sykes S."/>
            <person name="Wortman J."/>
            <person name="Nusbaum C."/>
            <person name="Birren B."/>
        </authorList>
    </citation>
    <scope>NUCLEOTIDE SEQUENCE [LARGE SCALE GENOMIC DNA]</scope>
    <source>
        <strain evidence="9">race PST-78</strain>
    </source>
</reference>
<dbReference type="PANTHER" id="PTHR11380:SF16">
    <property type="entry name" value="TRANSCRIPTION INITIATION PROTEIN SPT3 HOMOLOG"/>
    <property type="match status" value="1"/>
</dbReference>
<evidence type="ECO:0000256" key="4">
    <source>
        <dbReference type="ARBA" id="ARBA00023163"/>
    </source>
</evidence>
<evidence type="ECO:0000256" key="1">
    <source>
        <dbReference type="ARBA" id="ARBA00004123"/>
    </source>
</evidence>
<feature type="region of interest" description="Disordered" evidence="7">
    <location>
        <begin position="160"/>
        <end position="181"/>
    </location>
</feature>
<comment type="subcellular location">
    <subcellularLocation>
        <location evidence="1">Nucleus</location>
    </subcellularLocation>
</comment>
<comment type="caution">
    <text evidence="8">The sequence shown here is derived from an EMBL/GenBank/DDBJ whole genome shotgun (WGS) entry which is preliminary data.</text>
</comment>
<feature type="compositionally biased region" description="Low complexity" evidence="7">
    <location>
        <begin position="1"/>
        <end position="20"/>
    </location>
</feature>
<dbReference type="CDD" id="cd22926">
    <property type="entry name" value="HFD_SPT3"/>
    <property type="match status" value="1"/>
</dbReference>
<keyword evidence="2" id="KW-0805">Transcription regulation</keyword>
<protein>
    <recommendedName>
        <fullName evidence="10">Transcription initiation protein SPT3</fullName>
    </recommendedName>
</protein>
<dbReference type="GO" id="GO:0006357">
    <property type="term" value="P:regulation of transcription by RNA polymerase II"/>
    <property type="evidence" value="ECO:0007669"/>
    <property type="project" value="UniProtKB-ARBA"/>
</dbReference>
<keyword evidence="4" id="KW-0804">Transcription</keyword>